<dbReference type="GO" id="GO:0035999">
    <property type="term" value="P:tetrahydrofolate interconversion"/>
    <property type="evidence" value="ECO:0007669"/>
    <property type="project" value="UniProtKB-UniRule"/>
</dbReference>
<evidence type="ECO:0000259" key="14">
    <source>
        <dbReference type="Pfam" id="PF02882"/>
    </source>
</evidence>
<dbReference type="GO" id="GO:0000105">
    <property type="term" value="P:L-histidine biosynthetic process"/>
    <property type="evidence" value="ECO:0007669"/>
    <property type="project" value="UniProtKB-KW"/>
</dbReference>
<dbReference type="Proteomes" id="UP000320176">
    <property type="component" value="Unassembled WGS sequence"/>
</dbReference>
<dbReference type="InterPro" id="IPR020631">
    <property type="entry name" value="THF_DH/CycHdrlase_NAD-bd_dom"/>
</dbReference>
<comment type="pathway">
    <text evidence="1 12">One-carbon metabolism; tetrahydrofolate interconversion.</text>
</comment>
<proteinExistence type="inferred from homology"/>
<keyword evidence="6 12" id="KW-0378">Hydrolase</keyword>
<feature type="domain" description="Tetrahydrofolate dehydrogenase/cyclohydrolase catalytic" evidence="13">
    <location>
        <begin position="22"/>
        <end position="142"/>
    </location>
</feature>
<accession>A0A5C6AFB9</accession>
<dbReference type="HAMAP" id="MF_01576">
    <property type="entry name" value="THF_DHG_CYH"/>
    <property type="match status" value="1"/>
</dbReference>
<evidence type="ECO:0000256" key="12">
    <source>
        <dbReference type="HAMAP-Rule" id="MF_01576"/>
    </source>
</evidence>
<dbReference type="InterPro" id="IPR036291">
    <property type="entry name" value="NAD(P)-bd_dom_sf"/>
</dbReference>
<dbReference type="SUPFAM" id="SSF51735">
    <property type="entry name" value="NAD(P)-binding Rossmann-fold domains"/>
    <property type="match status" value="1"/>
</dbReference>
<feature type="domain" description="Tetrahydrofolate dehydrogenase/cyclohydrolase NAD(P)-binding" evidence="14">
    <location>
        <begin position="161"/>
        <end position="311"/>
    </location>
</feature>
<sequence>MVILFVRLLHPEGNEFMSGRILDGKQIAAEIREEVGRDVAAFVAAGNPAPCLAAVLVGEDPASQVYVRNKARACEKAGIEGRTHRLAADCGQKHLMDLVAQLNADPSVNGILVQLPLPNPSGGPSYDERAVLDAVDPLKDVDAFSPINVGLLMQGRPRFLPCTPHGIVQLLARCDISVAGKQVCVVGRSDIVGKPMAMMLAQKDGTCGPAVANATVTLAHSRTEDLAAVCRTADCLIAAVGRPEMITADMVKPGAVVIDVGINRVGEKLVGDVAYDTVREVASAITPVPGGVGPLTIAMLLHNTLMAAKLQCAQS</sequence>
<evidence type="ECO:0000259" key="13">
    <source>
        <dbReference type="Pfam" id="PF00763"/>
    </source>
</evidence>
<dbReference type="FunFam" id="3.40.50.10860:FF:000005">
    <property type="entry name" value="C-1-tetrahydrofolate synthase, cytoplasmic, putative"/>
    <property type="match status" value="1"/>
</dbReference>
<keyword evidence="10 12" id="KW-0486">Methionine biosynthesis</keyword>
<dbReference type="Pfam" id="PF02882">
    <property type="entry name" value="THF_DHG_CYH_C"/>
    <property type="match status" value="1"/>
</dbReference>
<organism evidence="15 16">
    <name type="scientific">Stieleria varia</name>
    <dbReference type="NCBI Taxonomy" id="2528005"/>
    <lineage>
        <taxon>Bacteria</taxon>
        <taxon>Pseudomonadati</taxon>
        <taxon>Planctomycetota</taxon>
        <taxon>Planctomycetia</taxon>
        <taxon>Pirellulales</taxon>
        <taxon>Pirellulaceae</taxon>
        <taxon>Stieleria</taxon>
    </lineage>
</organism>
<dbReference type="FunFam" id="3.40.50.720:FF:000006">
    <property type="entry name" value="Bifunctional protein FolD"/>
    <property type="match status" value="1"/>
</dbReference>
<dbReference type="PRINTS" id="PR00085">
    <property type="entry name" value="THFDHDRGNASE"/>
</dbReference>
<comment type="catalytic activity">
    <reaction evidence="12">
        <text>(6R)-5,10-methylene-5,6,7,8-tetrahydrofolate + NADP(+) = (6R)-5,10-methenyltetrahydrofolate + NADPH</text>
        <dbReference type="Rhea" id="RHEA:22812"/>
        <dbReference type="ChEBI" id="CHEBI:15636"/>
        <dbReference type="ChEBI" id="CHEBI:57455"/>
        <dbReference type="ChEBI" id="CHEBI:57783"/>
        <dbReference type="ChEBI" id="CHEBI:58349"/>
        <dbReference type="EC" id="1.5.1.5"/>
    </reaction>
</comment>
<keyword evidence="11 12" id="KW-0511">Multifunctional enzyme</keyword>
<dbReference type="CDD" id="cd01080">
    <property type="entry name" value="NAD_bind_m-THF_DH_Cyclohyd"/>
    <property type="match status" value="1"/>
</dbReference>
<evidence type="ECO:0000256" key="10">
    <source>
        <dbReference type="ARBA" id="ARBA00023167"/>
    </source>
</evidence>
<dbReference type="NCBIfam" id="NF010783">
    <property type="entry name" value="PRK14186.1"/>
    <property type="match status" value="1"/>
</dbReference>
<dbReference type="AlphaFoldDB" id="A0A5C6AFB9"/>
<evidence type="ECO:0000256" key="5">
    <source>
        <dbReference type="ARBA" id="ARBA00022755"/>
    </source>
</evidence>
<keyword evidence="16" id="KW-1185">Reference proteome</keyword>
<evidence type="ECO:0000256" key="4">
    <source>
        <dbReference type="ARBA" id="ARBA00022605"/>
    </source>
</evidence>
<dbReference type="PANTHER" id="PTHR48099:SF5">
    <property type="entry name" value="C-1-TETRAHYDROFOLATE SYNTHASE, CYTOPLASMIC"/>
    <property type="match status" value="1"/>
</dbReference>
<evidence type="ECO:0000256" key="9">
    <source>
        <dbReference type="ARBA" id="ARBA00023102"/>
    </source>
</evidence>
<protein>
    <recommendedName>
        <fullName evidence="12">Bifunctional protein FolD</fullName>
    </recommendedName>
    <domain>
        <recommendedName>
            <fullName evidence="12">Methylenetetrahydrofolate dehydrogenase</fullName>
            <ecNumber evidence="12">1.5.1.5</ecNumber>
        </recommendedName>
    </domain>
    <domain>
        <recommendedName>
            <fullName evidence="12">Methenyltetrahydrofolate cyclohydrolase</fullName>
            <ecNumber evidence="12">3.5.4.9</ecNumber>
        </recommendedName>
    </domain>
</protein>
<dbReference type="GO" id="GO:0004488">
    <property type="term" value="F:methylenetetrahydrofolate dehydrogenase (NADP+) activity"/>
    <property type="evidence" value="ECO:0007669"/>
    <property type="project" value="UniProtKB-UniRule"/>
</dbReference>
<dbReference type="InterPro" id="IPR046346">
    <property type="entry name" value="Aminoacid_DH-like_N_sf"/>
</dbReference>
<evidence type="ECO:0000256" key="11">
    <source>
        <dbReference type="ARBA" id="ARBA00023268"/>
    </source>
</evidence>
<name>A0A5C6AFB9_9BACT</name>
<dbReference type="Pfam" id="PF00763">
    <property type="entry name" value="THF_DHG_CYH"/>
    <property type="match status" value="1"/>
</dbReference>
<dbReference type="EC" id="1.5.1.5" evidence="12"/>
<dbReference type="SUPFAM" id="SSF53223">
    <property type="entry name" value="Aminoacid dehydrogenase-like, N-terminal domain"/>
    <property type="match status" value="1"/>
</dbReference>
<dbReference type="Gene3D" id="3.40.50.10860">
    <property type="entry name" value="Leucine Dehydrogenase, chain A, domain 1"/>
    <property type="match status" value="1"/>
</dbReference>
<keyword evidence="7 12" id="KW-0521">NADP</keyword>
<dbReference type="UniPathway" id="UPA00193"/>
<comment type="catalytic activity">
    <reaction evidence="12">
        <text>(6R)-5,10-methenyltetrahydrofolate + H2O = (6R)-10-formyltetrahydrofolate + H(+)</text>
        <dbReference type="Rhea" id="RHEA:23700"/>
        <dbReference type="ChEBI" id="CHEBI:15377"/>
        <dbReference type="ChEBI" id="CHEBI:15378"/>
        <dbReference type="ChEBI" id="CHEBI:57455"/>
        <dbReference type="ChEBI" id="CHEBI:195366"/>
        <dbReference type="EC" id="3.5.4.9"/>
    </reaction>
</comment>
<comment type="similarity">
    <text evidence="12">Belongs to the tetrahydrofolate dehydrogenase/cyclohydrolase family.</text>
</comment>
<dbReference type="EMBL" id="SJPN01000006">
    <property type="protein sequence ID" value="TWT98664.1"/>
    <property type="molecule type" value="Genomic_DNA"/>
</dbReference>
<comment type="caution">
    <text evidence="12">Lacks conserved residue(s) required for the propagation of feature annotation.</text>
</comment>
<gene>
    <name evidence="12 15" type="primary">folD</name>
    <name evidence="15" type="ORF">Pla52n_51810</name>
</gene>
<dbReference type="InterPro" id="IPR000672">
    <property type="entry name" value="THF_DH/CycHdrlase"/>
</dbReference>
<keyword evidence="4 12" id="KW-0028">Amino-acid biosynthesis</keyword>
<evidence type="ECO:0000256" key="7">
    <source>
        <dbReference type="ARBA" id="ARBA00022857"/>
    </source>
</evidence>
<dbReference type="GO" id="GO:0006164">
    <property type="term" value="P:purine nucleotide biosynthetic process"/>
    <property type="evidence" value="ECO:0007669"/>
    <property type="project" value="UniProtKB-KW"/>
</dbReference>
<feature type="binding site" evidence="12">
    <location>
        <position position="262"/>
    </location>
    <ligand>
        <name>NADP(+)</name>
        <dbReference type="ChEBI" id="CHEBI:58349"/>
    </ligand>
</feature>
<evidence type="ECO:0000256" key="6">
    <source>
        <dbReference type="ARBA" id="ARBA00022801"/>
    </source>
</evidence>
<dbReference type="PANTHER" id="PTHR48099">
    <property type="entry name" value="C-1-TETRAHYDROFOLATE SYNTHASE, CYTOPLASMIC-RELATED"/>
    <property type="match status" value="1"/>
</dbReference>
<dbReference type="GO" id="GO:0005829">
    <property type="term" value="C:cytosol"/>
    <property type="evidence" value="ECO:0007669"/>
    <property type="project" value="TreeGrafter"/>
</dbReference>
<dbReference type="GO" id="GO:0009086">
    <property type="term" value="P:methionine biosynthetic process"/>
    <property type="evidence" value="ECO:0007669"/>
    <property type="project" value="UniProtKB-KW"/>
</dbReference>
<reference evidence="15 16" key="1">
    <citation type="submission" date="2019-02" db="EMBL/GenBank/DDBJ databases">
        <title>Deep-cultivation of Planctomycetes and their phenomic and genomic characterization uncovers novel biology.</title>
        <authorList>
            <person name="Wiegand S."/>
            <person name="Jogler M."/>
            <person name="Boedeker C."/>
            <person name="Pinto D."/>
            <person name="Vollmers J."/>
            <person name="Rivas-Marin E."/>
            <person name="Kohn T."/>
            <person name="Peeters S.H."/>
            <person name="Heuer A."/>
            <person name="Rast P."/>
            <person name="Oberbeckmann S."/>
            <person name="Bunk B."/>
            <person name="Jeske O."/>
            <person name="Meyerdierks A."/>
            <person name="Storesund J.E."/>
            <person name="Kallscheuer N."/>
            <person name="Luecker S."/>
            <person name="Lage O.M."/>
            <person name="Pohl T."/>
            <person name="Merkel B.J."/>
            <person name="Hornburger P."/>
            <person name="Mueller R.-W."/>
            <person name="Bruemmer F."/>
            <person name="Labrenz M."/>
            <person name="Spormann A.M."/>
            <person name="Op Den Camp H."/>
            <person name="Overmann J."/>
            <person name="Amann R."/>
            <person name="Jetten M.S.M."/>
            <person name="Mascher T."/>
            <person name="Medema M.H."/>
            <person name="Devos D.P."/>
            <person name="Kaster A.-K."/>
            <person name="Ovreas L."/>
            <person name="Rohde M."/>
            <person name="Galperin M.Y."/>
            <person name="Jogler C."/>
        </authorList>
    </citation>
    <scope>NUCLEOTIDE SEQUENCE [LARGE SCALE GENOMIC DNA]</scope>
    <source>
        <strain evidence="15 16">Pla52n</strain>
    </source>
</reference>
<comment type="function">
    <text evidence="12">Catalyzes the oxidation of 5,10-methylenetetrahydrofolate to 5,10-methenyltetrahydrofolate and then the hydrolysis of 5,10-methenyltetrahydrofolate to 10-formyltetrahydrofolate.</text>
</comment>
<feature type="binding site" evidence="12">
    <location>
        <begin position="187"/>
        <end position="189"/>
    </location>
    <ligand>
        <name>NADP(+)</name>
        <dbReference type="ChEBI" id="CHEBI:58349"/>
    </ligand>
</feature>
<keyword evidence="8 12" id="KW-0560">Oxidoreductase</keyword>
<keyword evidence="3 12" id="KW-0554">One-carbon metabolism</keyword>
<evidence type="ECO:0000256" key="1">
    <source>
        <dbReference type="ARBA" id="ARBA00004777"/>
    </source>
</evidence>
<evidence type="ECO:0000256" key="3">
    <source>
        <dbReference type="ARBA" id="ARBA00022563"/>
    </source>
</evidence>
<keyword evidence="5 12" id="KW-0658">Purine biosynthesis</keyword>
<evidence type="ECO:0000313" key="15">
    <source>
        <dbReference type="EMBL" id="TWT98664.1"/>
    </source>
</evidence>
<comment type="subunit">
    <text evidence="2 12">Homodimer.</text>
</comment>
<dbReference type="GO" id="GO:0004477">
    <property type="term" value="F:methenyltetrahydrofolate cyclohydrolase activity"/>
    <property type="evidence" value="ECO:0007669"/>
    <property type="project" value="UniProtKB-UniRule"/>
</dbReference>
<evidence type="ECO:0000256" key="2">
    <source>
        <dbReference type="ARBA" id="ARBA00011738"/>
    </source>
</evidence>
<keyword evidence="9 12" id="KW-0368">Histidine biosynthesis</keyword>
<dbReference type="Gene3D" id="3.40.50.720">
    <property type="entry name" value="NAD(P)-binding Rossmann-like Domain"/>
    <property type="match status" value="1"/>
</dbReference>
<evidence type="ECO:0000313" key="16">
    <source>
        <dbReference type="Proteomes" id="UP000320176"/>
    </source>
</evidence>
<dbReference type="EC" id="3.5.4.9" evidence="12"/>
<dbReference type="InterPro" id="IPR020630">
    <property type="entry name" value="THF_DH/CycHdrlase_cat_dom"/>
</dbReference>
<evidence type="ECO:0000256" key="8">
    <source>
        <dbReference type="ARBA" id="ARBA00023002"/>
    </source>
</evidence>
<comment type="caution">
    <text evidence="15">The sequence shown here is derived from an EMBL/GenBank/DDBJ whole genome shotgun (WGS) entry which is preliminary data.</text>
</comment>